<gene>
    <name evidence="2" type="ORF">CF392_08115</name>
</gene>
<comment type="caution">
    <text evidence="2">The sequence shown here is derived from an EMBL/GenBank/DDBJ whole genome shotgun (WGS) entry which is preliminary data.</text>
</comment>
<dbReference type="EMBL" id="NMPM01000041">
    <property type="protein sequence ID" value="PAV26062.1"/>
    <property type="molecule type" value="Genomic_DNA"/>
</dbReference>
<keyword evidence="3" id="KW-1185">Reference proteome</keyword>
<reference evidence="2 3" key="1">
    <citation type="submission" date="2017-07" db="EMBL/GenBank/DDBJ databases">
        <title>Tamlnaduibacter salinus (Mi-7) genome sequencing.</title>
        <authorList>
            <person name="Verma A."/>
            <person name="Krishnamurthi S."/>
        </authorList>
    </citation>
    <scope>NUCLEOTIDE SEQUENCE [LARGE SCALE GENOMIC DNA]</scope>
    <source>
        <strain evidence="2 3">Mi-7</strain>
    </source>
</reference>
<feature type="region of interest" description="Disordered" evidence="1">
    <location>
        <begin position="1"/>
        <end position="34"/>
    </location>
</feature>
<dbReference type="AlphaFoldDB" id="A0A2A2I3A5"/>
<name>A0A2A2I3A5_9GAMM</name>
<evidence type="ECO:0000256" key="1">
    <source>
        <dbReference type="SAM" id="MobiDB-lite"/>
    </source>
</evidence>
<protein>
    <submittedName>
        <fullName evidence="2">Uncharacterized protein</fullName>
    </submittedName>
</protein>
<dbReference type="Proteomes" id="UP000218332">
    <property type="component" value="Unassembled WGS sequence"/>
</dbReference>
<dbReference type="RefSeq" id="WP_095610954.1">
    <property type="nucleotide sequence ID" value="NZ_NMPM01000041.1"/>
</dbReference>
<accession>A0A2A2I3A5</accession>
<evidence type="ECO:0000313" key="3">
    <source>
        <dbReference type="Proteomes" id="UP000218332"/>
    </source>
</evidence>
<evidence type="ECO:0000313" key="2">
    <source>
        <dbReference type="EMBL" id="PAV26062.1"/>
    </source>
</evidence>
<proteinExistence type="predicted"/>
<sequence>MSAEAETVEEPRASEATVEPPASPEPATRPDHPQLEDITCRLGFWWTPTWCLVSLLSDEISDDLQSGLARRILAAVEDDAPEERLLSWPPFSKRSVVRSEGAEFRALLVSLSDAACQGRRLLVLGLEEEQTAHANAIREAVVPEEAVSVSGPALSEMAANPEGKRALWRRLREVCRVSA</sequence>
<organism evidence="2 3">
    <name type="scientific">Tamilnaduibacter salinus</name>
    <dbReference type="NCBI Taxonomy" id="1484056"/>
    <lineage>
        <taxon>Bacteria</taxon>
        <taxon>Pseudomonadati</taxon>
        <taxon>Pseudomonadota</taxon>
        <taxon>Gammaproteobacteria</taxon>
        <taxon>Pseudomonadales</taxon>
        <taxon>Marinobacteraceae</taxon>
        <taxon>Tamilnaduibacter</taxon>
    </lineage>
</organism>